<evidence type="ECO:0000259" key="6">
    <source>
        <dbReference type="Pfam" id="PF02934"/>
    </source>
</evidence>
<feature type="compositionally biased region" description="Basic and acidic residues" evidence="5">
    <location>
        <begin position="1"/>
        <end position="10"/>
    </location>
</feature>
<reference evidence="8" key="3">
    <citation type="submission" date="2020-12" db="UniProtKB">
        <authorList>
            <consortium name="EnsemblPlants"/>
        </authorList>
    </citation>
    <scope>IDENTIFICATION</scope>
</reference>
<reference evidence="7 9" key="2">
    <citation type="journal article" date="2018" name="Plant J.">
        <title>The Physcomitrella patens chromosome-scale assembly reveals moss genome structure and evolution.</title>
        <authorList>
            <person name="Lang D."/>
            <person name="Ullrich K.K."/>
            <person name="Murat F."/>
            <person name="Fuchs J."/>
            <person name="Jenkins J."/>
            <person name="Haas F.B."/>
            <person name="Piednoel M."/>
            <person name="Gundlach H."/>
            <person name="Van Bel M."/>
            <person name="Meyberg R."/>
            <person name="Vives C."/>
            <person name="Morata J."/>
            <person name="Symeonidi A."/>
            <person name="Hiss M."/>
            <person name="Muchero W."/>
            <person name="Kamisugi Y."/>
            <person name="Saleh O."/>
            <person name="Blanc G."/>
            <person name="Decker E.L."/>
            <person name="van Gessel N."/>
            <person name="Grimwood J."/>
            <person name="Hayes R.D."/>
            <person name="Graham S.W."/>
            <person name="Gunter L.E."/>
            <person name="McDaniel S.F."/>
            <person name="Hoernstein S.N.W."/>
            <person name="Larsson A."/>
            <person name="Li F.W."/>
            <person name="Perroud P.F."/>
            <person name="Phillips J."/>
            <person name="Ranjan P."/>
            <person name="Rokshar D.S."/>
            <person name="Rothfels C.J."/>
            <person name="Schneider L."/>
            <person name="Shu S."/>
            <person name="Stevenson D.W."/>
            <person name="Thummler F."/>
            <person name="Tillich M."/>
            <person name="Villarreal Aguilar J.C."/>
            <person name="Widiez T."/>
            <person name="Wong G.K."/>
            <person name="Wymore A."/>
            <person name="Zhang Y."/>
            <person name="Zimmer A.D."/>
            <person name="Quatrano R.S."/>
            <person name="Mayer K.F.X."/>
            <person name="Goodstein D."/>
            <person name="Casacuberta J.M."/>
            <person name="Vandepoele K."/>
            <person name="Reski R."/>
            <person name="Cuming A.C."/>
            <person name="Tuskan G.A."/>
            <person name="Maumus F."/>
            <person name="Salse J."/>
            <person name="Schmutz J."/>
            <person name="Rensing S.A."/>
        </authorList>
    </citation>
    <scope>NUCLEOTIDE SEQUENCE [LARGE SCALE GENOMIC DNA]</scope>
    <source>
        <strain evidence="8 9">cv. Gransden 2004</strain>
    </source>
</reference>
<evidence type="ECO:0000256" key="3">
    <source>
        <dbReference type="ARBA" id="ARBA00022840"/>
    </source>
</evidence>
<name>A0A2K1INC3_PHYPA</name>
<evidence type="ECO:0000256" key="5">
    <source>
        <dbReference type="SAM" id="MobiDB-lite"/>
    </source>
</evidence>
<dbReference type="InterPro" id="IPR014746">
    <property type="entry name" value="Gln_synth/guanido_kin_cat_dom"/>
</dbReference>
<accession>A0A2K1INC3</accession>
<dbReference type="Proteomes" id="UP000006727">
    <property type="component" value="Chromosome 22"/>
</dbReference>
<dbReference type="InParanoid" id="A0A2K1INC3"/>
<evidence type="ECO:0000313" key="7">
    <source>
        <dbReference type="EMBL" id="PNR30782.1"/>
    </source>
</evidence>
<dbReference type="EnsemblPlants" id="Pp3c22_13460V3.1">
    <property type="protein sequence ID" value="Pp3c22_13460V3.1"/>
    <property type="gene ID" value="Pp3c22_13460"/>
</dbReference>
<feature type="region of interest" description="Disordered" evidence="5">
    <location>
        <begin position="1"/>
        <end position="20"/>
    </location>
</feature>
<dbReference type="PANTHER" id="PTHR11659">
    <property type="entry name" value="GLUTAMYL-TRNA GLN AMIDOTRANSFERASE SUBUNIT B MITOCHONDRIAL AND PROKARYOTIC PET112-RELATED"/>
    <property type="match status" value="1"/>
</dbReference>
<sequence length="228" mass="25532">MPTSSDDSHLPDPQNASPPLKHSVKHYLRWSSPTLSLRQTHLKKTADITLKPKFDREQYFYPDLVQRSCCISQFSIPTVERGYIDVDLSVEFSEDAGKLIHAANDHLSDSSLSQVDSNRAGVTLLEVVSESQMQNALEVTEYAAEVHPTILFQEYIDATKEILPGLLNIERRYHESLCPSLQDICSFTQFDGITDYFSGQVLLDLVEKGGIAKEVVVLSLSQVTVFVV</sequence>
<dbReference type="STRING" id="3218.A0A2K1INC3"/>
<evidence type="ECO:0000313" key="8">
    <source>
        <dbReference type="EnsemblPlants" id="Pp3c22_13460V3.1"/>
    </source>
</evidence>
<dbReference type="EMBL" id="ABEU02000022">
    <property type="protein sequence ID" value="PNR30782.1"/>
    <property type="molecule type" value="Genomic_DNA"/>
</dbReference>
<proteinExistence type="predicted"/>
<dbReference type="PaxDb" id="3218-PP1S324_15V6.1"/>
<evidence type="ECO:0000256" key="4">
    <source>
        <dbReference type="ARBA" id="ARBA00022917"/>
    </source>
</evidence>
<keyword evidence="1" id="KW-0436">Ligase</keyword>
<gene>
    <name evidence="7" type="ORF">PHYPA_027098</name>
</gene>
<keyword evidence="3" id="KW-0067">ATP-binding</keyword>
<reference evidence="7 9" key="1">
    <citation type="journal article" date="2008" name="Science">
        <title>The Physcomitrella genome reveals evolutionary insights into the conquest of land by plants.</title>
        <authorList>
            <person name="Rensing S."/>
            <person name="Lang D."/>
            <person name="Zimmer A."/>
            <person name="Terry A."/>
            <person name="Salamov A."/>
            <person name="Shapiro H."/>
            <person name="Nishiyama T."/>
            <person name="Perroud P.-F."/>
            <person name="Lindquist E."/>
            <person name="Kamisugi Y."/>
            <person name="Tanahashi T."/>
            <person name="Sakakibara K."/>
            <person name="Fujita T."/>
            <person name="Oishi K."/>
            <person name="Shin-I T."/>
            <person name="Kuroki Y."/>
            <person name="Toyoda A."/>
            <person name="Suzuki Y."/>
            <person name="Hashimoto A."/>
            <person name="Yamaguchi K."/>
            <person name="Sugano A."/>
            <person name="Kohara Y."/>
            <person name="Fujiyama A."/>
            <person name="Anterola A."/>
            <person name="Aoki S."/>
            <person name="Ashton N."/>
            <person name="Barbazuk W.B."/>
            <person name="Barker E."/>
            <person name="Bennetzen J."/>
            <person name="Bezanilla M."/>
            <person name="Blankenship R."/>
            <person name="Cho S.H."/>
            <person name="Dutcher S."/>
            <person name="Estelle M."/>
            <person name="Fawcett J.A."/>
            <person name="Gundlach H."/>
            <person name="Hanada K."/>
            <person name="Heyl A."/>
            <person name="Hicks K.A."/>
            <person name="Hugh J."/>
            <person name="Lohr M."/>
            <person name="Mayer K."/>
            <person name="Melkozernov A."/>
            <person name="Murata T."/>
            <person name="Nelson D."/>
            <person name="Pils B."/>
            <person name="Prigge M."/>
            <person name="Reiss B."/>
            <person name="Renner T."/>
            <person name="Rombauts S."/>
            <person name="Rushton P."/>
            <person name="Sanderfoot A."/>
            <person name="Schween G."/>
            <person name="Shiu S.-H."/>
            <person name="Stueber K."/>
            <person name="Theodoulou F.L."/>
            <person name="Tu H."/>
            <person name="Van de Peer Y."/>
            <person name="Verrier P.J."/>
            <person name="Waters E."/>
            <person name="Wood A."/>
            <person name="Yang L."/>
            <person name="Cove D."/>
            <person name="Cuming A."/>
            <person name="Hasebe M."/>
            <person name="Lucas S."/>
            <person name="Mishler D.B."/>
            <person name="Reski R."/>
            <person name="Grigoriev I."/>
            <person name="Quatrano R.S."/>
            <person name="Boore J.L."/>
        </authorList>
    </citation>
    <scope>NUCLEOTIDE SEQUENCE [LARGE SCALE GENOMIC DNA]</scope>
    <source>
        <strain evidence="8 9">cv. Gransden 2004</strain>
    </source>
</reference>
<dbReference type="GO" id="GO:0005524">
    <property type="term" value="F:ATP binding"/>
    <property type="evidence" value="ECO:0007669"/>
    <property type="project" value="UniProtKB-KW"/>
</dbReference>
<keyword evidence="4" id="KW-0648">Protein biosynthesis</keyword>
<dbReference type="PANTHER" id="PTHR11659:SF0">
    <property type="entry name" value="GLUTAMYL-TRNA(GLN) AMIDOTRANSFERASE SUBUNIT B, MITOCHONDRIAL"/>
    <property type="match status" value="1"/>
</dbReference>
<dbReference type="Pfam" id="PF02934">
    <property type="entry name" value="GatB_N"/>
    <property type="match status" value="1"/>
</dbReference>
<dbReference type="AlphaFoldDB" id="A0A2K1INC3"/>
<dbReference type="InterPro" id="IPR017959">
    <property type="entry name" value="Asn/Gln-tRNA_amidoTrfase_suB/E"/>
</dbReference>
<feature type="domain" description="Aspartyl/Glutamyl-tRNA(Gln) amidotransferase subunit B/E catalytic" evidence="6">
    <location>
        <begin position="45"/>
        <end position="158"/>
    </location>
</feature>
<dbReference type="GO" id="GO:0006412">
    <property type="term" value="P:translation"/>
    <property type="evidence" value="ECO:0007669"/>
    <property type="project" value="UniProtKB-KW"/>
</dbReference>
<dbReference type="SUPFAM" id="SSF55931">
    <property type="entry name" value="Glutamine synthetase/guanido kinase"/>
    <property type="match status" value="1"/>
</dbReference>
<dbReference type="Gramene" id="Pp3c22_13460V3.1">
    <property type="protein sequence ID" value="Pp3c22_13460V3.1"/>
    <property type="gene ID" value="Pp3c22_13460"/>
</dbReference>
<dbReference type="InterPro" id="IPR006075">
    <property type="entry name" value="Asn/Gln-tRNA_Trfase_suB/E_cat"/>
</dbReference>
<evidence type="ECO:0000313" key="9">
    <source>
        <dbReference type="Proteomes" id="UP000006727"/>
    </source>
</evidence>
<protein>
    <recommendedName>
        <fullName evidence="6">Aspartyl/Glutamyl-tRNA(Gln) amidotransferase subunit B/E catalytic domain-containing protein</fullName>
    </recommendedName>
</protein>
<organism evidence="7">
    <name type="scientific">Physcomitrium patens</name>
    <name type="common">Spreading-leaved earth moss</name>
    <name type="synonym">Physcomitrella patens</name>
    <dbReference type="NCBI Taxonomy" id="3218"/>
    <lineage>
        <taxon>Eukaryota</taxon>
        <taxon>Viridiplantae</taxon>
        <taxon>Streptophyta</taxon>
        <taxon>Embryophyta</taxon>
        <taxon>Bryophyta</taxon>
        <taxon>Bryophytina</taxon>
        <taxon>Bryopsida</taxon>
        <taxon>Funariidae</taxon>
        <taxon>Funariales</taxon>
        <taxon>Funariaceae</taxon>
        <taxon>Physcomitrium</taxon>
    </lineage>
</organism>
<dbReference type="GO" id="GO:0016884">
    <property type="term" value="F:carbon-nitrogen ligase activity, with glutamine as amido-N-donor"/>
    <property type="evidence" value="ECO:0007669"/>
    <property type="project" value="InterPro"/>
</dbReference>
<dbReference type="GO" id="GO:0070681">
    <property type="term" value="P:glutaminyl-tRNAGln biosynthesis via transamidation"/>
    <property type="evidence" value="ECO:0000318"/>
    <property type="project" value="GO_Central"/>
</dbReference>
<keyword evidence="2" id="KW-0547">Nucleotide-binding</keyword>
<evidence type="ECO:0000256" key="2">
    <source>
        <dbReference type="ARBA" id="ARBA00022741"/>
    </source>
</evidence>
<evidence type="ECO:0000256" key="1">
    <source>
        <dbReference type="ARBA" id="ARBA00022598"/>
    </source>
</evidence>
<keyword evidence="9" id="KW-1185">Reference proteome</keyword>